<dbReference type="AlphaFoldDB" id="A0A4D4KP61"/>
<evidence type="ECO:0000313" key="3">
    <source>
        <dbReference type="Proteomes" id="UP000299290"/>
    </source>
</evidence>
<dbReference type="Proteomes" id="UP000299290">
    <property type="component" value="Unassembled WGS sequence"/>
</dbReference>
<dbReference type="EMBL" id="BJHV01000001">
    <property type="protein sequence ID" value="GDY48278.1"/>
    <property type="molecule type" value="Genomic_DNA"/>
</dbReference>
<proteinExistence type="predicted"/>
<dbReference type="InterPro" id="IPR037401">
    <property type="entry name" value="SnoaL-like"/>
</dbReference>
<dbReference type="SUPFAM" id="SSF54427">
    <property type="entry name" value="NTF2-like"/>
    <property type="match status" value="1"/>
</dbReference>
<dbReference type="Gene3D" id="3.10.450.50">
    <property type="match status" value="1"/>
</dbReference>
<dbReference type="Pfam" id="PF13577">
    <property type="entry name" value="SnoaL_4"/>
    <property type="match status" value="1"/>
</dbReference>
<reference evidence="2 3" key="1">
    <citation type="journal article" date="2020" name="Int. J. Syst. Evol. Microbiol.">
        <title>Reclassification of Streptomyces castelarensis and Streptomyces sporoclivatus as later heterotypic synonyms of Streptomyces antimycoticus.</title>
        <authorList>
            <person name="Komaki H."/>
            <person name="Tamura T."/>
        </authorList>
    </citation>
    <scope>NUCLEOTIDE SEQUENCE [LARGE SCALE GENOMIC DNA]</scope>
    <source>
        <strain evidence="2 3">NBRC 12839</strain>
    </source>
</reference>
<keyword evidence="3" id="KW-1185">Reference proteome</keyword>
<gene>
    <name evidence="2" type="ORF">SANT12839_091600</name>
</gene>
<sequence>MVSVQQHNELREGDERSIRALINDWVVWRDAGDWCRFATLWSDDGTMSATWFQGSAHDFIEASRRGWEKGVRIWHQLHGCSVDLSGERAIAQTKMTILQRARVTGVEVDVTCHGRFYDFLMRGREGWRLCHRQPIYERDRLDPVNPAERPALDRERLLAWPEGYRHLAYVQAEAGYRVVADLPGLTGEPVERLYARGDLWLEGAALTFEPLPI</sequence>
<evidence type="ECO:0000259" key="1">
    <source>
        <dbReference type="Pfam" id="PF13577"/>
    </source>
</evidence>
<comment type="caution">
    <text evidence="2">The sequence shown here is derived from an EMBL/GenBank/DDBJ whole genome shotgun (WGS) entry which is preliminary data.</text>
</comment>
<accession>A0A4D4KP61</accession>
<feature type="domain" description="SnoaL-like" evidence="1">
    <location>
        <begin position="14"/>
        <end position="132"/>
    </location>
</feature>
<name>A0A4D4KP61_9ACTN</name>
<organism evidence="2 3">
    <name type="scientific">Streptomyces antimycoticus</name>
    <dbReference type="NCBI Taxonomy" id="68175"/>
    <lineage>
        <taxon>Bacteria</taxon>
        <taxon>Bacillati</taxon>
        <taxon>Actinomycetota</taxon>
        <taxon>Actinomycetes</taxon>
        <taxon>Kitasatosporales</taxon>
        <taxon>Streptomycetaceae</taxon>
        <taxon>Streptomyces</taxon>
        <taxon>Streptomyces violaceusniger group</taxon>
    </lineage>
</organism>
<protein>
    <recommendedName>
        <fullName evidence="1">SnoaL-like domain-containing protein</fullName>
    </recommendedName>
</protein>
<evidence type="ECO:0000313" key="2">
    <source>
        <dbReference type="EMBL" id="GDY48278.1"/>
    </source>
</evidence>
<dbReference type="InterPro" id="IPR032710">
    <property type="entry name" value="NTF2-like_dom_sf"/>
</dbReference>